<dbReference type="EMBL" id="CP011280">
    <property type="protein sequence ID" value="AKC95668.1"/>
    <property type="molecule type" value="Genomic_DNA"/>
</dbReference>
<dbReference type="InterPro" id="IPR003395">
    <property type="entry name" value="RecF/RecN/SMC_N"/>
</dbReference>
<dbReference type="KEGG" id="sns:VC03_04010"/>
<evidence type="ECO:0000259" key="7">
    <source>
        <dbReference type="SMART" id="SM00968"/>
    </source>
</evidence>
<dbReference type="SMART" id="SM00968">
    <property type="entry name" value="SMC_hinge"/>
    <property type="match status" value="1"/>
</dbReference>
<dbReference type="SUPFAM" id="SSF75553">
    <property type="entry name" value="Smc hinge domain"/>
    <property type="match status" value="1"/>
</dbReference>
<dbReference type="InterPro" id="IPR010935">
    <property type="entry name" value="SMC_hinge"/>
</dbReference>
<dbReference type="OrthoDB" id="9808768at2"/>
<organism evidence="8 9">
    <name type="scientific">Sneathia vaginalis</name>
    <dbReference type="NCBI Taxonomy" id="187101"/>
    <lineage>
        <taxon>Bacteria</taxon>
        <taxon>Fusobacteriati</taxon>
        <taxon>Fusobacteriota</taxon>
        <taxon>Fusobacteriia</taxon>
        <taxon>Fusobacteriales</taxon>
        <taxon>Leptotrichiaceae</taxon>
        <taxon>Sneathia</taxon>
    </lineage>
</organism>
<dbReference type="HAMAP" id="MF_01894">
    <property type="entry name" value="Smc_prok"/>
    <property type="match status" value="1"/>
</dbReference>
<dbReference type="GO" id="GO:0005737">
    <property type="term" value="C:cytoplasm"/>
    <property type="evidence" value="ECO:0007669"/>
    <property type="project" value="UniProtKB-SubCell"/>
</dbReference>
<dbReference type="HOGENOM" id="CLU_001042_2_2_0"/>
<dbReference type="Pfam" id="PF02463">
    <property type="entry name" value="SMC_N"/>
    <property type="match status" value="1"/>
</dbReference>
<keyword evidence="1 6" id="KW-0963">Cytoplasm</keyword>
<dbReference type="Pfam" id="PF06470">
    <property type="entry name" value="SMC_hinge"/>
    <property type="match status" value="1"/>
</dbReference>
<evidence type="ECO:0000256" key="4">
    <source>
        <dbReference type="ARBA" id="ARBA00023054"/>
    </source>
</evidence>
<keyword evidence="2 6" id="KW-0547">Nucleotide-binding</keyword>
<feature type="binding site" evidence="6">
    <location>
        <begin position="32"/>
        <end position="39"/>
    </location>
    <ligand>
        <name>ATP</name>
        <dbReference type="ChEBI" id="CHEBI:30616"/>
    </ligand>
</feature>
<dbReference type="Gene3D" id="3.40.50.300">
    <property type="entry name" value="P-loop containing nucleotide triphosphate hydrolases"/>
    <property type="match status" value="2"/>
</dbReference>
<keyword evidence="5 6" id="KW-0238">DNA-binding</keyword>
<dbReference type="InterPro" id="IPR011890">
    <property type="entry name" value="SMC_prok"/>
</dbReference>
<protein>
    <recommendedName>
        <fullName evidence="6">Chromosome partition protein Smc</fullName>
    </recommendedName>
</protein>
<dbReference type="RefSeq" id="WP_046328774.1">
    <property type="nucleotide sequence ID" value="NZ_CP011280.1"/>
</dbReference>
<dbReference type="STRING" id="187101.VC03_04010"/>
<keyword evidence="9" id="KW-1185">Reference proteome</keyword>
<sequence>MYLKGIEINGFKSFSNKVNLDFTKGITAIVGPNGSGKSNILDAVLWVLGEQSYKSIRAKDGQDVIFSGGKNKKARSSATVSLYIDNSDKYIDYDADDLVITRSINRNGENIYSLNGKRTRLKDINNLLMDTGIGKQAYSVIGQGKVERIISSSSVELRNIIDEAAGIKKAKVEKDLALKKFESVKNELEKIEFVEKDLEKRVEELKTQSTKARQYRAFTKKINTLKYMSYTYYTNQFKNEIEDFNVKKVNIEESIKKSEESIQEYTDKIQKNNDEKKIINARLNELLNSSDENNEKLKDLSDKQVELITKKANFTSEVNAKEKEKQKLIQDKEEVSKIVEENREKLVKSKADIDAKKENILDIEKILKSKTDKKLRIEEEIRGCEDNRKNYEVDKLKINMTTEDAKKRIKYAKSKLEQVTKEKEQADLKLKSLESTSFDEKEFNSLKEEYALKKEEYSKLNNERNAIHTKLEEIRTKYDVLNNSINNFKLMNNAIQFVCNKSKDDNLVYGPLVNMIEVDEKYHLAITTIAGYSLNDIVVENSEVARKYVDILKGNKVGVASFLPVQNLSKKNLNNGKYNFARNLVKNKTGNPKIDRVIEHVFSNAVIVDDLKEGIELSKTFKDRIVSLAGDVISSTGRITGGYITKKVDETLKRTSLLNTYKEEKESIEKRLNQKTNEILVVNKEVEKLNSLIDEKRTVYENYSHNKKSILREITTYSYEMNENNDFISQKEKDINENDKLIHDINMAIVVNDENEKTLKSQLETLQNTDVEKKKLESLRIDLAVENEKYNNILAKYNEVYAKLEKNNEEYRELADFLDKKEENYHNLEEELESIKGEIVEIQESDVKSKEEINRLTKENIDKSSEYKELIEQKSKCEIEQNTRKNEYGNLLDKIEKDNTELEKYTNMLSKLEEFSEDIKSNEEYEEDVDLLKVKMFERKISINEKSRQELGDVNLGSIKEYEEENARFEKMRNDKFDLLRAEESVLKLIDDIDGDIVYKFKNAIEEIGKNFTYMCRELLHGAKGVLKIQDEDNLIETGLELSVKYRNKPEQTLSLLSGGEKSMLAVAFIISIFMYKPSPFTFFDEVEAALDEQNTKKLVELLNKFTYSQFIMITHNKETMKGADRLYGVTMNKEVGESIIVSVDI</sequence>
<comment type="similarity">
    <text evidence="6">Belongs to the SMC family.</text>
</comment>
<dbReference type="SUPFAM" id="SSF52540">
    <property type="entry name" value="P-loop containing nucleoside triphosphate hydrolases"/>
    <property type="match status" value="1"/>
</dbReference>
<comment type="function">
    <text evidence="6">Required for chromosome condensation and partitioning.</text>
</comment>
<dbReference type="GO" id="GO:0016887">
    <property type="term" value="F:ATP hydrolysis activity"/>
    <property type="evidence" value="ECO:0007669"/>
    <property type="project" value="InterPro"/>
</dbReference>
<comment type="subcellular location">
    <subcellularLocation>
        <location evidence="6">Cytoplasm</location>
    </subcellularLocation>
</comment>
<reference evidence="8 9" key="1">
    <citation type="journal article" date="2012" name="BMC Genomics">
        <title>Genomic sequence analysis and characterization of Sneathia amnii sp. nov.</title>
        <authorList>
            <consortium name="Vaginal Microbiome Consortium (additional members)"/>
            <person name="Harwich M.D.Jr."/>
            <person name="Serrano M.G."/>
            <person name="Fettweis J.M."/>
            <person name="Alves J.M."/>
            <person name="Reimers M.A."/>
            <person name="Buck G.A."/>
            <person name="Jefferson K.K."/>
        </authorList>
    </citation>
    <scope>NUCLEOTIDE SEQUENCE [LARGE SCALE GENOMIC DNA]</scope>
    <source>
        <strain evidence="8 9">SN35</strain>
    </source>
</reference>
<dbReference type="Proteomes" id="UP000033103">
    <property type="component" value="Chromosome"/>
</dbReference>
<dbReference type="InterPro" id="IPR024704">
    <property type="entry name" value="SMC"/>
</dbReference>
<dbReference type="NCBIfam" id="TIGR02168">
    <property type="entry name" value="SMC_prok_B"/>
    <property type="match status" value="1"/>
</dbReference>
<dbReference type="GO" id="GO:0005694">
    <property type="term" value="C:chromosome"/>
    <property type="evidence" value="ECO:0007669"/>
    <property type="project" value="InterPro"/>
</dbReference>
<comment type="subunit">
    <text evidence="6">Homodimer.</text>
</comment>
<evidence type="ECO:0000256" key="2">
    <source>
        <dbReference type="ARBA" id="ARBA00022741"/>
    </source>
</evidence>
<dbReference type="PIRSF" id="PIRSF005719">
    <property type="entry name" value="SMC"/>
    <property type="match status" value="1"/>
</dbReference>
<accession>A0A0E3UUU8</accession>
<feature type="coiled-coil region" evidence="6">
    <location>
        <begin position="248"/>
        <end position="477"/>
    </location>
</feature>
<evidence type="ECO:0000256" key="3">
    <source>
        <dbReference type="ARBA" id="ARBA00022840"/>
    </source>
</evidence>
<dbReference type="PATRIC" id="fig|1069640.6.peg.793"/>
<feature type="domain" description="SMC hinge" evidence="7">
    <location>
        <begin position="506"/>
        <end position="618"/>
    </location>
</feature>
<dbReference type="Gene3D" id="1.20.1060.20">
    <property type="match status" value="1"/>
</dbReference>
<dbReference type="PANTHER" id="PTHR43977">
    <property type="entry name" value="STRUCTURAL MAINTENANCE OF CHROMOSOMES PROTEIN 3"/>
    <property type="match status" value="1"/>
</dbReference>
<feature type="coiled-coil region" evidence="6">
    <location>
        <begin position="167"/>
        <end position="215"/>
    </location>
</feature>
<comment type="domain">
    <text evidence="6">Contains large globular domains required for ATP hydrolysis at each terminus and a third globular domain forming a flexible hinge near the middle of the molecule. These domains are separated by coiled-coil structures.</text>
</comment>
<dbReference type="GO" id="GO:0007062">
    <property type="term" value="P:sister chromatid cohesion"/>
    <property type="evidence" value="ECO:0007669"/>
    <property type="project" value="InterPro"/>
</dbReference>
<evidence type="ECO:0000256" key="1">
    <source>
        <dbReference type="ARBA" id="ARBA00022490"/>
    </source>
</evidence>
<feature type="coiled-coil region" evidence="6">
    <location>
        <begin position="658"/>
        <end position="692"/>
    </location>
</feature>
<evidence type="ECO:0000313" key="9">
    <source>
        <dbReference type="Proteomes" id="UP000033103"/>
    </source>
</evidence>
<keyword evidence="4 6" id="KW-0175">Coiled coil</keyword>
<dbReference type="InterPro" id="IPR027417">
    <property type="entry name" value="P-loop_NTPase"/>
</dbReference>
<name>A0A0E3UUU8_9FUSO</name>
<dbReference type="GO" id="GO:0006260">
    <property type="term" value="P:DNA replication"/>
    <property type="evidence" value="ECO:0007669"/>
    <property type="project" value="UniProtKB-UniRule"/>
</dbReference>
<evidence type="ECO:0000313" key="8">
    <source>
        <dbReference type="EMBL" id="AKC95668.1"/>
    </source>
</evidence>
<keyword evidence="3 6" id="KW-0067">ATP-binding</keyword>
<dbReference type="GO" id="GO:0007059">
    <property type="term" value="P:chromosome segregation"/>
    <property type="evidence" value="ECO:0007669"/>
    <property type="project" value="UniProtKB-UniRule"/>
</dbReference>
<dbReference type="GO" id="GO:0003677">
    <property type="term" value="F:DNA binding"/>
    <property type="evidence" value="ECO:0007669"/>
    <property type="project" value="UniProtKB-UniRule"/>
</dbReference>
<dbReference type="InterPro" id="IPR036277">
    <property type="entry name" value="SMC_hinge_sf"/>
</dbReference>
<proteinExistence type="inferred from homology"/>
<evidence type="ECO:0000256" key="6">
    <source>
        <dbReference type="HAMAP-Rule" id="MF_01894"/>
    </source>
</evidence>
<dbReference type="GO" id="GO:0030261">
    <property type="term" value="P:chromosome condensation"/>
    <property type="evidence" value="ECO:0007669"/>
    <property type="project" value="InterPro"/>
</dbReference>
<dbReference type="AlphaFoldDB" id="A0A0E3UUU8"/>
<evidence type="ECO:0000256" key="5">
    <source>
        <dbReference type="ARBA" id="ARBA00023125"/>
    </source>
</evidence>
<gene>
    <name evidence="6" type="primary">smc</name>
    <name evidence="8" type="ORF">VC03_04010</name>
</gene>
<dbReference type="Gene3D" id="3.30.70.1620">
    <property type="match status" value="1"/>
</dbReference>
<dbReference type="GO" id="GO:0005524">
    <property type="term" value="F:ATP binding"/>
    <property type="evidence" value="ECO:0007669"/>
    <property type="project" value="UniProtKB-UniRule"/>
</dbReference>
<feature type="coiled-coil region" evidence="6">
    <location>
        <begin position="787"/>
        <end position="915"/>
    </location>
</feature>